<keyword evidence="10" id="KW-1185">Reference proteome</keyword>
<dbReference type="PANTHER" id="PTHR23129:SF0">
    <property type="entry name" value="ACYL-COENZYME A DIPHOSPHATASE FITM2"/>
    <property type="match status" value="1"/>
</dbReference>
<evidence type="ECO:0000313" key="10">
    <source>
        <dbReference type="Proteomes" id="UP000759537"/>
    </source>
</evidence>
<name>A0A9P5MZ73_9AGAM</name>
<protein>
    <submittedName>
        <fullName evidence="9">Inositol phospholipid synthesis and fat-storage-inducing TM-domain-containing protein</fullName>
    </submittedName>
</protein>
<evidence type="ECO:0000313" key="9">
    <source>
        <dbReference type="EMBL" id="KAF8482426.1"/>
    </source>
</evidence>
<evidence type="ECO:0000256" key="3">
    <source>
        <dbReference type="ARBA" id="ARBA00022801"/>
    </source>
</evidence>
<evidence type="ECO:0000256" key="7">
    <source>
        <dbReference type="ARBA" id="ARBA00023136"/>
    </source>
</evidence>
<comment type="caution">
    <text evidence="9">The sequence shown here is derived from an EMBL/GenBank/DDBJ whole genome shotgun (WGS) entry which is preliminary data.</text>
</comment>
<sequence length="266" mass="29690">MSVLDFRIAAFVVTAITVFHGTYYSLQNSTYLDTSDPFLTSQPHHLADTHTFASKRSLLNVVFLKWSWAWTTLAFLFLLTSSPVKRTRRLLQWAFASGAWFILTSWFFGPSLLARLIAASGGECGLHIGGAFVPISQIYCSTRIPVSRSTHPELFPVVFEGIEALSSDPLIPRLRRGHDVSGHVFLLTLSVLFLADQLRQTRTSAHRYAIAASGALVSLWVFSLWVTSVYFHAPSEKISGFILGTACFFFSQIPLWYSPKSENSTT</sequence>
<keyword evidence="4" id="KW-0256">Endoplasmic reticulum</keyword>
<feature type="transmembrane region" description="Helical" evidence="8">
    <location>
        <begin position="238"/>
        <end position="257"/>
    </location>
</feature>
<keyword evidence="7 8" id="KW-0472">Membrane</keyword>
<reference evidence="9" key="2">
    <citation type="journal article" date="2020" name="Nat. Commun.">
        <title>Large-scale genome sequencing of mycorrhizal fungi provides insights into the early evolution of symbiotic traits.</title>
        <authorList>
            <person name="Miyauchi S."/>
            <person name="Kiss E."/>
            <person name="Kuo A."/>
            <person name="Drula E."/>
            <person name="Kohler A."/>
            <person name="Sanchez-Garcia M."/>
            <person name="Morin E."/>
            <person name="Andreopoulos B."/>
            <person name="Barry K.W."/>
            <person name="Bonito G."/>
            <person name="Buee M."/>
            <person name="Carver A."/>
            <person name="Chen C."/>
            <person name="Cichocki N."/>
            <person name="Clum A."/>
            <person name="Culley D."/>
            <person name="Crous P.W."/>
            <person name="Fauchery L."/>
            <person name="Girlanda M."/>
            <person name="Hayes R.D."/>
            <person name="Keri Z."/>
            <person name="LaButti K."/>
            <person name="Lipzen A."/>
            <person name="Lombard V."/>
            <person name="Magnuson J."/>
            <person name="Maillard F."/>
            <person name="Murat C."/>
            <person name="Nolan M."/>
            <person name="Ohm R.A."/>
            <person name="Pangilinan J."/>
            <person name="Pereira M.F."/>
            <person name="Perotto S."/>
            <person name="Peter M."/>
            <person name="Pfister S."/>
            <person name="Riley R."/>
            <person name="Sitrit Y."/>
            <person name="Stielow J.B."/>
            <person name="Szollosi G."/>
            <person name="Zifcakova L."/>
            <person name="Stursova M."/>
            <person name="Spatafora J.W."/>
            <person name="Tedersoo L."/>
            <person name="Vaario L.M."/>
            <person name="Yamada A."/>
            <person name="Yan M."/>
            <person name="Wang P."/>
            <person name="Xu J."/>
            <person name="Bruns T."/>
            <person name="Baldrian P."/>
            <person name="Vilgalys R."/>
            <person name="Dunand C."/>
            <person name="Henrissat B."/>
            <person name="Grigoriev I.V."/>
            <person name="Hibbett D."/>
            <person name="Nagy L.G."/>
            <person name="Martin F.M."/>
        </authorList>
    </citation>
    <scope>NUCLEOTIDE SEQUENCE</scope>
    <source>
        <strain evidence="9">Prilba</strain>
    </source>
</reference>
<dbReference type="InterPro" id="IPR019388">
    <property type="entry name" value="FIT"/>
</dbReference>
<feature type="transmembrane region" description="Helical" evidence="8">
    <location>
        <begin position="7"/>
        <end position="26"/>
    </location>
</feature>
<feature type="transmembrane region" description="Helical" evidence="8">
    <location>
        <begin position="90"/>
        <end position="108"/>
    </location>
</feature>
<evidence type="ECO:0000256" key="4">
    <source>
        <dbReference type="ARBA" id="ARBA00022824"/>
    </source>
</evidence>
<feature type="transmembrane region" description="Helical" evidence="8">
    <location>
        <begin position="58"/>
        <end position="78"/>
    </location>
</feature>
<reference evidence="9" key="1">
    <citation type="submission" date="2019-10" db="EMBL/GenBank/DDBJ databases">
        <authorList>
            <consortium name="DOE Joint Genome Institute"/>
            <person name="Kuo A."/>
            <person name="Miyauchi S."/>
            <person name="Kiss E."/>
            <person name="Drula E."/>
            <person name="Kohler A."/>
            <person name="Sanchez-Garcia M."/>
            <person name="Andreopoulos B."/>
            <person name="Barry K.W."/>
            <person name="Bonito G."/>
            <person name="Buee M."/>
            <person name="Carver A."/>
            <person name="Chen C."/>
            <person name="Cichocki N."/>
            <person name="Clum A."/>
            <person name="Culley D."/>
            <person name="Crous P.W."/>
            <person name="Fauchery L."/>
            <person name="Girlanda M."/>
            <person name="Hayes R."/>
            <person name="Keri Z."/>
            <person name="LaButti K."/>
            <person name="Lipzen A."/>
            <person name="Lombard V."/>
            <person name="Magnuson J."/>
            <person name="Maillard F."/>
            <person name="Morin E."/>
            <person name="Murat C."/>
            <person name="Nolan M."/>
            <person name="Ohm R."/>
            <person name="Pangilinan J."/>
            <person name="Pereira M."/>
            <person name="Perotto S."/>
            <person name="Peter M."/>
            <person name="Riley R."/>
            <person name="Sitrit Y."/>
            <person name="Stielow B."/>
            <person name="Szollosi G."/>
            <person name="Zifcakova L."/>
            <person name="Stursova M."/>
            <person name="Spatafora J.W."/>
            <person name="Tedersoo L."/>
            <person name="Vaario L.-M."/>
            <person name="Yamada A."/>
            <person name="Yan M."/>
            <person name="Wang P."/>
            <person name="Xu J."/>
            <person name="Bruns T."/>
            <person name="Baldrian P."/>
            <person name="Vilgalys R."/>
            <person name="Henrissat B."/>
            <person name="Grigoriev I.V."/>
            <person name="Hibbett D."/>
            <person name="Nagy L.G."/>
            <person name="Martin F.M."/>
        </authorList>
    </citation>
    <scope>NUCLEOTIDE SEQUENCE</scope>
    <source>
        <strain evidence="9">Prilba</strain>
    </source>
</reference>
<dbReference type="GO" id="GO:0010945">
    <property type="term" value="F:coenzyme A diphosphatase activity"/>
    <property type="evidence" value="ECO:0007669"/>
    <property type="project" value="InterPro"/>
</dbReference>
<dbReference type="GO" id="GO:0034389">
    <property type="term" value="P:lipid droplet organization"/>
    <property type="evidence" value="ECO:0007669"/>
    <property type="project" value="TreeGrafter"/>
</dbReference>
<dbReference type="EMBL" id="WHVB01000005">
    <property type="protein sequence ID" value="KAF8482426.1"/>
    <property type="molecule type" value="Genomic_DNA"/>
</dbReference>
<evidence type="ECO:0000256" key="2">
    <source>
        <dbReference type="ARBA" id="ARBA00022692"/>
    </source>
</evidence>
<gene>
    <name evidence="9" type="ORF">DFH94DRAFT_726926</name>
</gene>
<evidence type="ECO:0000256" key="1">
    <source>
        <dbReference type="ARBA" id="ARBA00004477"/>
    </source>
</evidence>
<evidence type="ECO:0000256" key="8">
    <source>
        <dbReference type="SAM" id="Phobius"/>
    </source>
</evidence>
<dbReference type="GO" id="GO:0008654">
    <property type="term" value="P:phospholipid biosynthetic process"/>
    <property type="evidence" value="ECO:0007669"/>
    <property type="project" value="TreeGrafter"/>
</dbReference>
<accession>A0A9P5MZ73</accession>
<keyword evidence="5 8" id="KW-1133">Transmembrane helix</keyword>
<dbReference type="GO" id="GO:0019915">
    <property type="term" value="P:lipid storage"/>
    <property type="evidence" value="ECO:0007669"/>
    <property type="project" value="InterPro"/>
</dbReference>
<comment type="subcellular location">
    <subcellularLocation>
        <location evidence="1">Endoplasmic reticulum membrane</location>
        <topology evidence="1">Multi-pass membrane protein</topology>
    </subcellularLocation>
</comment>
<dbReference type="GO" id="GO:0005789">
    <property type="term" value="C:endoplasmic reticulum membrane"/>
    <property type="evidence" value="ECO:0007669"/>
    <property type="project" value="UniProtKB-SubCell"/>
</dbReference>
<keyword evidence="3" id="KW-0378">Hydrolase</keyword>
<dbReference type="OrthoDB" id="5579088at2759"/>
<dbReference type="Proteomes" id="UP000759537">
    <property type="component" value="Unassembled WGS sequence"/>
</dbReference>
<evidence type="ECO:0000256" key="5">
    <source>
        <dbReference type="ARBA" id="ARBA00022989"/>
    </source>
</evidence>
<keyword evidence="6" id="KW-0443">Lipid metabolism</keyword>
<proteinExistence type="predicted"/>
<feature type="transmembrane region" description="Helical" evidence="8">
    <location>
        <begin position="208"/>
        <end position="232"/>
    </location>
</feature>
<dbReference type="PANTHER" id="PTHR23129">
    <property type="entry name" value="ACYL-COENZYME A DIPHOSPHATASE FITM2"/>
    <property type="match status" value="1"/>
</dbReference>
<keyword evidence="2 8" id="KW-0812">Transmembrane</keyword>
<organism evidence="9 10">
    <name type="scientific">Russula ochroleuca</name>
    <dbReference type="NCBI Taxonomy" id="152965"/>
    <lineage>
        <taxon>Eukaryota</taxon>
        <taxon>Fungi</taxon>
        <taxon>Dikarya</taxon>
        <taxon>Basidiomycota</taxon>
        <taxon>Agaricomycotina</taxon>
        <taxon>Agaricomycetes</taxon>
        <taxon>Russulales</taxon>
        <taxon>Russulaceae</taxon>
        <taxon>Russula</taxon>
    </lineage>
</organism>
<evidence type="ECO:0000256" key="6">
    <source>
        <dbReference type="ARBA" id="ARBA00023098"/>
    </source>
</evidence>
<dbReference type="AlphaFoldDB" id="A0A9P5MZ73"/>
<dbReference type="Pfam" id="PF10261">
    <property type="entry name" value="FIT"/>
    <property type="match status" value="2"/>
</dbReference>